<sequence length="306" mass="33636">MDRYSDMAILIAVVDARGFSPAARKLRMTHSAISKRVQRLEERLGTQLLSRTTRSMTLTQAGEMYVQAARPILEDIQALEAAVVHDSDAPRGTLKVSAPNALGQYHVVPALIDFMRLYPDLKIDLTLTDAIVDIRHERIDVAIRSGALSDPSLVAHKLSSNERLVCASPAYLDAHGVPGEPCELADHPCLKLNFESRFNDWEFRAPNSRAIPIEGGFTCNSLDAIRTLCLAGSGIARLPKYMVNEDVQAGRLIPLLQAFSCPTTSAIYALRAAGDYVPARTRVFIAFLAERLTAACLNEHRSSRQP</sequence>
<dbReference type="InterPro" id="IPR036390">
    <property type="entry name" value="WH_DNA-bd_sf"/>
</dbReference>
<dbReference type="OrthoDB" id="9786526at2"/>
<dbReference type="RefSeq" id="WP_150806070.1">
    <property type="nucleotide sequence ID" value="NZ_CABVHY010000027.1"/>
</dbReference>
<dbReference type="AlphaFoldDB" id="A0A5E7EMP8"/>
<dbReference type="CDD" id="cd08422">
    <property type="entry name" value="PBP2_CrgA_like"/>
    <property type="match status" value="1"/>
</dbReference>
<dbReference type="FunFam" id="3.40.190.290:FF:000001">
    <property type="entry name" value="Transcriptional regulator, LysR family"/>
    <property type="match status" value="1"/>
</dbReference>
<dbReference type="Gene3D" id="1.10.10.10">
    <property type="entry name" value="Winged helix-like DNA-binding domain superfamily/Winged helix DNA-binding domain"/>
    <property type="match status" value="1"/>
</dbReference>
<dbReference type="InterPro" id="IPR036388">
    <property type="entry name" value="WH-like_DNA-bd_sf"/>
</dbReference>
<dbReference type="GO" id="GO:0003700">
    <property type="term" value="F:DNA-binding transcription factor activity"/>
    <property type="evidence" value="ECO:0007669"/>
    <property type="project" value="InterPro"/>
</dbReference>
<name>A0A5E7EMP8_PSEFL</name>
<evidence type="ECO:0000256" key="1">
    <source>
        <dbReference type="ARBA" id="ARBA00009437"/>
    </source>
</evidence>
<dbReference type="InterPro" id="IPR058163">
    <property type="entry name" value="LysR-type_TF_proteobact-type"/>
</dbReference>
<dbReference type="Gene3D" id="3.40.190.290">
    <property type="match status" value="1"/>
</dbReference>
<dbReference type="PROSITE" id="PS50931">
    <property type="entry name" value="HTH_LYSR"/>
    <property type="match status" value="1"/>
</dbReference>
<feature type="domain" description="HTH lysR-type" evidence="5">
    <location>
        <begin position="1"/>
        <end position="59"/>
    </location>
</feature>
<dbReference type="GO" id="GO:0043565">
    <property type="term" value="F:sequence-specific DNA binding"/>
    <property type="evidence" value="ECO:0007669"/>
    <property type="project" value="TreeGrafter"/>
</dbReference>
<gene>
    <name evidence="6" type="primary">dmlR_10</name>
    <name evidence="6" type="ORF">PS723_04766</name>
</gene>
<evidence type="ECO:0000313" key="6">
    <source>
        <dbReference type="EMBL" id="VVO28135.1"/>
    </source>
</evidence>
<dbReference type="InterPro" id="IPR000847">
    <property type="entry name" value="LysR_HTH_N"/>
</dbReference>
<keyword evidence="3" id="KW-0238">DNA-binding</keyword>
<dbReference type="Proteomes" id="UP000379480">
    <property type="component" value="Unassembled WGS sequence"/>
</dbReference>
<dbReference type="GO" id="GO:0006351">
    <property type="term" value="P:DNA-templated transcription"/>
    <property type="evidence" value="ECO:0007669"/>
    <property type="project" value="TreeGrafter"/>
</dbReference>
<dbReference type="FunFam" id="1.10.10.10:FF:000001">
    <property type="entry name" value="LysR family transcriptional regulator"/>
    <property type="match status" value="1"/>
</dbReference>
<keyword evidence="2" id="KW-0805">Transcription regulation</keyword>
<evidence type="ECO:0000259" key="5">
    <source>
        <dbReference type="PROSITE" id="PS50931"/>
    </source>
</evidence>
<dbReference type="PANTHER" id="PTHR30537">
    <property type="entry name" value="HTH-TYPE TRANSCRIPTIONAL REGULATOR"/>
    <property type="match status" value="1"/>
</dbReference>
<evidence type="ECO:0000256" key="4">
    <source>
        <dbReference type="ARBA" id="ARBA00023163"/>
    </source>
</evidence>
<organism evidence="6 7">
    <name type="scientific">Pseudomonas fluorescens</name>
    <dbReference type="NCBI Taxonomy" id="294"/>
    <lineage>
        <taxon>Bacteria</taxon>
        <taxon>Pseudomonadati</taxon>
        <taxon>Pseudomonadota</taxon>
        <taxon>Gammaproteobacteria</taxon>
        <taxon>Pseudomonadales</taxon>
        <taxon>Pseudomonadaceae</taxon>
        <taxon>Pseudomonas</taxon>
    </lineage>
</organism>
<keyword evidence="4" id="KW-0804">Transcription</keyword>
<evidence type="ECO:0000313" key="7">
    <source>
        <dbReference type="Proteomes" id="UP000379480"/>
    </source>
</evidence>
<dbReference type="SUPFAM" id="SSF53850">
    <property type="entry name" value="Periplasmic binding protein-like II"/>
    <property type="match status" value="1"/>
</dbReference>
<dbReference type="SUPFAM" id="SSF46785">
    <property type="entry name" value="Winged helix' DNA-binding domain"/>
    <property type="match status" value="1"/>
</dbReference>
<reference evidence="6 7" key="1">
    <citation type="submission" date="2019-09" db="EMBL/GenBank/DDBJ databases">
        <authorList>
            <person name="Chandra G."/>
            <person name="Truman W A."/>
        </authorList>
    </citation>
    <scope>NUCLEOTIDE SEQUENCE [LARGE SCALE GENOMIC DNA]</scope>
    <source>
        <strain evidence="6">PS723</strain>
    </source>
</reference>
<accession>A0A5E7EMP8</accession>
<protein>
    <submittedName>
        <fullName evidence="6">HTH-type transcriptional regulator DmlR</fullName>
    </submittedName>
</protein>
<proteinExistence type="inferred from homology"/>
<dbReference type="Pfam" id="PF00126">
    <property type="entry name" value="HTH_1"/>
    <property type="match status" value="1"/>
</dbReference>
<dbReference type="Pfam" id="PF03466">
    <property type="entry name" value="LysR_substrate"/>
    <property type="match status" value="1"/>
</dbReference>
<dbReference type="InterPro" id="IPR005119">
    <property type="entry name" value="LysR_subst-bd"/>
</dbReference>
<dbReference type="PRINTS" id="PR00039">
    <property type="entry name" value="HTHLYSR"/>
</dbReference>
<comment type="similarity">
    <text evidence="1">Belongs to the LysR transcriptional regulatory family.</text>
</comment>
<evidence type="ECO:0000256" key="3">
    <source>
        <dbReference type="ARBA" id="ARBA00023125"/>
    </source>
</evidence>
<evidence type="ECO:0000256" key="2">
    <source>
        <dbReference type="ARBA" id="ARBA00023015"/>
    </source>
</evidence>
<dbReference type="PANTHER" id="PTHR30537:SF5">
    <property type="entry name" value="HTH-TYPE TRANSCRIPTIONAL ACTIVATOR TTDR-RELATED"/>
    <property type="match status" value="1"/>
</dbReference>
<dbReference type="EMBL" id="CABVHY010000027">
    <property type="protein sequence ID" value="VVO28135.1"/>
    <property type="molecule type" value="Genomic_DNA"/>
</dbReference>